<dbReference type="InterPro" id="IPR000719">
    <property type="entry name" value="Prot_kinase_dom"/>
</dbReference>
<dbReference type="EMBL" id="JH597831">
    <property type="status" value="NOT_ANNOTATED_CDS"/>
    <property type="molecule type" value="Genomic_DNA"/>
</dbReference>
<keyword evidence="4" id="KW-0808">Transferase</keyword>
<evidence type="ECO:0000256" key="5">
    <source>
        <dbReference type="ARBA" id="ARBA00022741"/>
    </source>
</evidence>
<dbReference type="STRING" id="559515.M4BTA2"/>
<keyword evidence="3" id="KW-0723">Serine/threonine-protein kinase</keyword>
<evidence type="ECO:0000256" key="9">
    <source>
        <dbReference type="ARBA" id="ARBA00048679"/>
    </source>
</evidence>
<evidence type="ECO:0000256" key="1">
    <source>
        <dbReference type="ARBA" id="ARBA00010886"/>
    </source>
</evidence>
<evidence type="ECO:0000256" key="2">
    <source>
        <dbReference type="ARBA" id="ARBA00012513"/>
    </source>
</evidence>
<keyword evidence="6" id="KW-0418">Kinase</keyword>
<evidence type="ECO:0000256" key="8">
    <source>
        <dbReference type="ARBA" id="ARBA00047899"/>
    </source>
</evidence>
<reference evidence="13" key="2">
    <citation type="submission" date="2015-06" db="UniProtKB">
        <authorList>
            <consortium name="EnsemblProtists"/>
        </authorList>
    </citation>
    <scope>IDENTIFICATION</scope>
    <source>
        <strain evidence="13">Emoy2</strain>
    </source>
</reference>
<dbReference type="GO" id="GO:0005524">
    <property type="term" value="F:ATP binding"/>
    <property type="evidence" value="ECO:0007669"/>
    <property type="project" value="UniProtKB-KW"/>
</dbReference>
<dbReference type="EnsemblProtists" id="HpaT809687">
    <property type="protein sequence ID" value="HpaP809687"/>
    <property type="gene ID" value="HpaG809687"/>
</dbReference>
<dbReference type="CDD" id="cd08217">
    <property type="entry name" value="STKc_Nek2"/>
    <property type="match status" value="1"/>
</dbReference>
<evidence type="ECO:0000313" key="14">
    <source>
        <dbReference type="Proteomes" id="UP000011713"/>
    </source>
</evidence>
<dbReference type="Proteomes" id="UP000011713">
    <property type="component" value="Unassembled WGS sequence"/>
</dbReference>
<reference evidence="14" key="1">
    <citation type="journal article" date="2010" name="Science">
        <title>Signatures of adaptation to obligate biotrophy in the Hyaloperonospora arabidopsidis genome.</title>
        <authorList>
            <person name="Baxter L."/>
            <person name="Tripathy S."/>
            <person name="Ishaque N."/>
            <person name="Boot N."/>
            <person name="Cabral A."/>
            <person name="Kemen E."/>
            <person name="Thines M."/>
            <person name="Ah-Fong A."/>
            <person name="Anderson R."/>
            <person name="Badejoko W."/>
            <person name="Bittner-Eddy P."/>
            <person name="Boore J.L."/>
            <person name="Chibucos M.C."/>
            <person name="Coates M."/>
            <person name="Dehal P."/>
            <person name="Delehaunty K."/>
            <person name="Dong S."/>
            <person name="Downton P."/>
            <person name="Dumas B."/>
            <person name="Fabro G."/>
            <person name="Fronick C."/>
            <person name="Fuerstenberg S.I."/>
            <person name="Fulton L."/>
            <person name="Gaulin E."/>
            <person name="Govers F."/>
            <person name="Hughes L."/>
            <person name="Humphray S."/>
            <person name="Jiang R.H."/>
            <person name="Judelson H."/>
            <person name="Kamoun S."/>
            <person name="Kyung K."/>
            <person name="Meijer H."/>
            <person name="Minx P."/>
            <person name="Morris P."/>
            <person name="Nelson J."/>
            <person name="Phuntumart V."/>
            <person name="Qutob D."/>
            <person name="Rehmany A."/>
            <person name="Rougon-Cardoso A."/>
            <person name="Ryden P."/>
            <person name="Torto-Alalibo T."/>
            <person name="Studholme D."/>
            <person name="Wang Y."/>
            <person name="Win J."/>
            <person name="Wood J."/>
            <person name="Clifton S.W."/>
            <person name="Rogers J."/>
            <person name="Van den Ackerveken G."/>
            <person name="Jones J.D."/>
            <person name="McDowell J.M."/>
            <person name="Beynon J."/>
            <person name="Tyler B.M."/>
        </authorList>
    </citation>
    <scope>NUCLEOTIDE SEQUENCE [LARGE SCALE GENOMIC DNA]</scope>
    <source>
        <strain evidence="14">Emoy2</strain>
    </source>
</reference>
<evidence type="ECO:0000256" key="10">
    <source>
        <dbReference type="SAM" id="Coils"/>
    </source>
</evidence>
<dbReference type="SUPFAM" id="SSF56112">
    <property type="entry name" value="Protein kinase-like (PK-like)"/>
    <property type="match status" value="1"/>
</dbReference>
<dbReference type="GO" id="GO:0004674">
    <property type="term" value="F:protein serine/threonine kinase activity"/>
    <property type="evidence" value="ECO:0007669"/>
    <property type="project" value="UniProtKB-KW"/>
</dbReference>
<dbReference type="InterPro" id="IPR051131">
    <property type="entry name" value="NEK_Ser/Thr_kinase_NIMA"/>
</dbReference>
<dbReference type="VEuPathDB" id="FungiDB:HpaG809687"/>
<evidence type="ECO:0000256" key="3">
    <source>
        <dbReference type="ARBA" id="ARBA00022527"/>
    </source>
</evidence>
<name>M4BTA2_HYAAE</name>
<dbReference type="AlphaFoldDB" id="M4BTA2"/>
<dbReference type="FunCoup" id="M4BTA2">
    <property type="interactions" value="28"/>
</dbReference>
<dbReference type="Gene3D" id="3.30.200.20">
    <property type="entry name" value="Phosphorylase Kinase, domain 1"/>
    <property type="match status" value="2"/>
</dbReference>
<dbReference type="PANTHER" id="PTHR44899">
    <property type="entry name" value="CAMK FAMILY PROTEIN KINASE"/>
    <property type="match status" value="1"/>
</dbReference>
<dbReference type="InterPro" id="IPR008271">
    <property type="entry name" value="Ser/Thr_kinase_AS"/>
</dbReference>
<keyword evidence="5" id="KW-0547">Nucleotide-binding</keyword>
<dbReference type="PROSITE" id="PS50011">
    <property type="entry name" value="PROTEIN_KINASE_DOM"/>
    <property type="match status" value="1"/>
</dbReference>
<dbReference type="InterPro" id="IPR011009">
    <property type="entry name" value="Kinase-like_dom_sf"/>
</dbReference>
<protein>
    <recommendedName>
        <fullName evidence="2">non-specific serine/threonine protein kinase</fullName>
        <ecNumber evidence="2">2.7.11.1</ecNumber>
    </recommendedName>
</protein>
<evidence type="ECO:0000259" key="12">
    <source>
        <dbReference type="PROSITE" id="PS50011"/>
    </source>
</evidence>
<organism evidence="13 14">
    <name type="scientific">Hyaloperonospora arabidopsidis (strain Emoy2)</name>
    <name type="common">Downy mildew agent</name>
    <name type="synonym">Peronospora arabidopsidis</name>
    <dbReference type="NCBI Taxonomy" id="559515"/>
    <lineage>
        <taxon>Eukaryota</taxon>
        <taxon>Sar</taxon>
        <taxon>Stramenopiles</taxon>
        <taxon>Oomycota</taxon>
        <taxon>Peronosporomycetes</taxon>
        <taxon>Peronosporales</taxon>
        <taxon>Peronosporaceae</taxon>
        <taxon>Hyaloperonospora</taxon>
    </lineage>
</organism>
<dbReference type="PANTHER" id="PTHR44899:SF10">
    <property type="entry name" value="NIMA-RELATED KINASE 2"/>
    <property type="match status" value="1"/>
</dbReference>
<keyword evidence="14" id="KW-1185">Reference proteome</keyword>
<dbReference type="OMA" id="LALHRCH"/>
<evidence type="ECO:0000256" key="6">
    <source>
        <dbReference type="ARBA" id="ARBA00022777"/>
    </source>
</evidence>
<feature type="region of interest" description="Disordered" evidence="11">
    <location>
        <begin position="350"/>
        <end position="453"/>
    </location>
</feature>
<dbReference type="FunFam" id="1.10.510.10:FF:000356">
    <property type="entry name" value="Serine/threonine-protein kinase Nek2"/>
    <property type="match status" value="1"/>
</dbReference>
<dbReference type="eggNOG" id="KOG1826">
    <property type="taxonomic scope" value="Eukaryota"/>
</dbReference>
<sequence>MDAYEQIRIIGKGSFGVVTQIVRKADRKMLVWKEVNYGAMSEKEKQLIVSEVNILRELRHPHIVRYLDRVIDKQATRIYIVMEYCEGGDLGQFIKRKKREGSYIEEGFIWHIFTHIFLALKECHRHREGNVIRPILHRDIKPGNIFLDSNNNAKLGDFGLAKELSSESRFAQTNVGTPYYMSPEMVNEMTYDDRSDIWALGCLLYEMATLGPPFDATNQLALAKKINAGKFTRIPSQYSEGLFQVIRWMLHRQRSRRPRIEDLERVPQLQQRLRAYSAANAPPAAADPNLQTSYNQKMKELLGIEEDLRRQEAALMAREKKLKELEVDYMRRESELKKREQMVEMMTRSLSSNAAKVGSPTMSDDSNSSADNSFSQGGPQSPKRRGDINGGSPSTRGGLQSQSSGDLSTKAAVEEVQIRSQRGGVYPAKGQSSPYYGSTGDASATPSTANRLRDAPEQVANLMKGMWKKSN</sequence>
<accession>M4BTA2</accession>
<feature type="compositionally biased region" description="Polar residues" evidence="11">
    <location>
        <begin position="430"/>
        <end position="450"/>
    </location>
</feature>
<dbReference type="HOGENOM" id="CLU_000288_63_23_1"/>
<evidence type="ECO:0000256" key="7">
    <source>
        <dbReference type="ARBA" id="ARBA00022840"/>
    </source>
</evidence>
<dbReference type="Pfam" id="PF00069">
    <property type="entry name" value="Pkinase"/>
    <property type="match status" value="1"/>
</dbReference>
<evidence type="ECO:0000256" key="4">
    <source>
        <dbReference type="ARBA" id="ARBA00022679"/>
    </source>
</evidence>
<comment type="catalytic activity">
    <reaction evidence="9">
        <text>L-seryl-[protein] + ATP = O-phospho-L-seryl-[protein] + ADP + H(+)</text>
        <dbReference type="Rhea" id="RHEA:17989"/>
        <dbReference type="Rhea" id="RHEA-COMP:9863"/>
        <dbReference type="Rhea" id="RHEA-COMP:11604"/>
        <dbReference type="ChEBI" id="CHEBI:15378"/>
        <dbReference type="ChEBI" id="CHEBI:29999"/>
        <dbReference type="ChEBI" id="CHEBI:30616"/>
        <dbReference type="ChEBI" id="CHEBI:83421"/>
        <dbReference type="ChEBI" id="CHEBI:456216"/>
        <dbReference type="EC" id="2.7.11.1"/>
    </reaction>
</comment>
<keyword evidence="10" id="KW-0175">Coiled coil</keyword>
<dbReference type="PROSITE" id="PS00108">
    <property type="entry name" value="PROTEIN_KINASE_ST"/>
    <property type="match status" value="1"/>
</dbReference>
<feature type="compositionally biased region" description="Low complexity" evidence="11">
    <location>
        <begin position="397"/>
        <end position="408"/>
    </location>
</feature>
<feature type="compositionally biased region" description="Low complexity" evidence="11">
    <location>
        <begin position="363"/>
        <end position="375"/>
    </location>
</feature>
<proteinExistence type="inferred from homology"/>
<dbReference type="InParanoid" id="M4BTA2"/>
<dbReference type="SMART" id="SM00220">
    <property type="entry name" value="S_TKc"/>
    <property type="match status" value="1"/>
</dbReference>
<feature type="coiled-coil region" evidence="10">
    <location>
        <begin position="308"/>
        <end position="342"/>
    </location>
</feature>
<dbReference type="Gene3D" id="1.10.510.10">
    <property type="entry name" value="Transferase(Phosphotransferase) domain 1"/>
    <property type="match status" value="1"/>
</dbReference>
<keyword evidence="7" id="KW-0067">ATP-binding</keyword>
<dbReference type="EC" id="2.7.11.1" evidence="2"/>
<evidence type="ECO:0000256" key="11">
    <source>
        <dbReference type="SAM" id="MobiDB-lite"/>
    </source>
</evidence>
<feature type="domain" description="Protein kinase" evidence="12">
    <location>
        <begin position="4"/>
        <end position="269"/>
    </location>
</feature>
<evidence type="ECO:0000313" key="13">
    <source>
        <dbReference type="EnsemblProtists" id="HpaP809687"/>
    </source>
</evidence>
<comment type="similarity">
    <text evidence="1">Belongs to the protein kinase superfamily. NEK Ser/Thr protein kinase family. NIMA subfamily.</text>
</comment>
<dbReference type="FunFam" id="3.30.200.20:FF:000097">
    <property type="entry name" value="Probable serine/threonine-protein kinase nek1"/>
    <property type="match status" value="1"/>
</dbReference>
<comment type="catalytic activity">
    <reaction evidence="8">
        <text>L-threonyl-[protein] + ATP = O-phospho-L-threonyl-[protein] + ADP + H(+)</text>
        <dbReference type="Rhea" id="RHEA:46608"/>
        <dbReference type="Rhea" id="RHEA-COMP:11060"/>
        <dbReference type="Rhea" id="RHEA-COMP:11605"/>
        <dbReference type="ChEBI" id="CHEBI:15378"/>
        <dbReference type="ChEBI" id="CHEBI:30013"/>
        <dbReference type="ChEBI" id="CHEBI:30616"/>
        <dbReference type="ChEBI" id="CHEBI:61977"/>
        <dbReference type="ChEBI" id="CHEBI:456216"/>
        <dbReference type="EC" id="2.7.11.1"/>
    </reaction>
</comment>